<evidence type="ECO:0000313" key="1">
    <source>
        <dbReference type="EMBL" id="MBP2245317.1"/>
    </source>
</evidence>
<dbReference type="InterPro" id="IPR019718">
    <property type="entry name" value="DUF2602"/>
</dbReference>
<accession>A0ABS4RR13</accession>
<keyword evidence="2" id="KW-1185">Reference proteome</keyword>
<dbReference type="RefSeq" id="WP_425325410.1">
    <property type="nucleotide sequence ID" value="NZ_JAGIKV010000006.1"/>
</dbReference>
<dbReference type="EMBL" id="JAGIKV010000006">
    <property type="protein sequence ID" value="MBP2245317.1"/>
    <property type="molecule type" value="Genomic_DNA"/>
</dbReference>
<evidence type="ECO:0000313" key="2">
    <source>
        <dbReference type="Proteomes" id="UP000810207"/>
    </source>
</evidence>
<sequence length="61" mass="6990">MSRLDVLTQINLLMNQKCKGCKTHYELSKLHGSNFSKIDNHCNKQCDVGKQIQELGKQLTK</sequence>
<evidence type="ECO:0008006" key="3">
    <source>
        <dbReference type="Google" id="ProtNLM"/>
    </source>
</evidence>
<protein>
    <recommendedName>
        <fullName evidence="3">Zinc-finger domain-containing protein</fullName>
    </recommendedName>
</protein>
<gene>
    <name evidence="1" type="ORF">J2Z28_001935</name>
</gene>
<proteinExistence type="predicted"/>
<dbReference type="Proteomes" id="UP000810207">
    <property type="component" value="Unassembled WGS sequence"/>
</dbReference>
<reference evidence="1 2" key="1">
    <citation type="submission" date="2021-03" db="EMBL/GenBank/DDBJ databases">
        <title>Genomic Encyclopedia of Type Strains, Phase IV (KMG-IV): sequencing the most valuable type-strain genomes for metagenomic binning, comparative biology and taxonomic classification.</title>
        <authorList>
            <person name="Goeker M."/>
        </authorList>
    </citation>
    <scope>NUCLEOTIDE SEQUENCE [LARGE SCALE GENOMIC DNA]</scope>
    <source>
        <strain evidence="1 2">DSM 21292</strain>
    </source>
</reference>
<organism evidence="1 2">
    <name type="scientific">Paenibacillus xylanexedens</name>
    <dbReference type="NCBI Taxonomy" id="528191"/>
    <lineage>
        <taxon>Bacteria</taxon>
        <taxon>Bacillati</taxon>
        <taxon>Bacillota</taxon>
        <taxon>Bacilli</taxon>
        <taxon>Bacillales</taxon>
        <taxon>Paenibacillaceae</taxon>
        <taxon>Paenibacillus</taxon>
    </lineage>
</organism>
<name>A0ABS4RR13_PAEXY</name>
<dbReference type="Pfam" id="PF10782">
    <property type="entry name" value="zf-C2HCIx2C"/>
    <property type="match status" value="1"/>
</dbReference>
<comment type="caution">
    <text evidence="1">The sequence shown here is derived from an EMBL/GenBank/DDBJ whole genome shotgun (WGS) entry which is preliminary data.</text>
</comment>